<protein>
    <submittedName>
        <fullName evidence="1">Uncharacterized protein</fullName>
    </submittedName>
</protein>
<dbReference type="EMBL" id="PVZF01000001">
    <property type="protein sequence ID" value="PRY17768.1"/>
    <property type="molecule type" value="Genomic_DNA"/>
</dbReference>
<sequence length="46" mass="5468">MWCGFSPENHTMDAKHSQQCLVRYDCLHYSHFHRFTKQTLVVAGAW</sequence>
<reference evidence="1 2" key="1">
    <citation type="submission" date="2018-03" db="EMBL/GenBank/DDBJ databases">
        <title>Genomic Encyclopedia of Archaeal and Bacterial Type Strains, Phase II (KMG-II): from individual species to whole genera.</title>
        <authorList>
            <person name="Goeker M."/>
        </authorList>
    </citation>
    <scope>NUCLEOTIDE SEQUENCE [LARGE SCALE GENOMIC DNA]</scope>
    <source>
        <strain evidence="1 2">DSM 19711</strain>
    </source>
</reference>
<accession>A0A2T0R9C4</accession>
<evidence type="ECO:0000313" key="1">
    <source>
        <dbReference type="EMBL" id="PRY17768.1"/>
    </source>
</evidence>
<comment type="caution">
    <text evidence="1">The sequence shown here is derived from an EMBL/GenBank/DDBJ whole genome shotgun (WGS) entry which is preliminary data.</text>
</comment>
<name>A0A2T0R9C4_9ACTN</name>
<dbReference type="AlphaFoldDB" id="A0A2T0R9C4"/>
<dbReference type="Proteomes" id="UP000238083">
    <property type="component" value="Unassembled WGS sequence"/>
</dbReference>
<evidence type="ECO:0000313" key="2">
    <source>
        <dbReference type="Proteomes" id="UP000238083"/>
    </source>
</evidence>
<gene>
    <name evidence="1" type="ORF">CLV37_1012</name>
</gene>
<proteinExistence type="predicted"/>
<keyword evidence="2" id="KW-1185">Reference proteome</keyword>
<organism evidence="1 2">
    <name type="scientific">Kineococcus rhizosphaerae</name>
    <dbReference type="NCBI Taxonomy" id="559628"/>
    <lineage>
        <taxon>Bacteria</taxon>
        <taxon>Bacillati</taxon>
        <taxon>Actinomycetota</taxon>
        <taxon>Actinomycetes</taxon>
        <taxon>Kineosporiales</taxon>
        <taxon>Kineosporiaceae</taxon>
        <taxon>Kineococcus</taxon>
    </lineage>
</organism>